<dbReference type="InterPro" id="IPR001611">
    <property type="entry name" value="Leu-rich_rpt"/>
</dbReference>
<dbReference type="PROSITE" id="PS51450">
    <property type="entry name" value="LRR"/>
    <property type="match status" value="1"/>
</dbReference>
<protein>
    <recommendedName>
        <fullName evidence="5">Leucine-rich repeat-containing protein</fullName>
    </recommendedName>
</protein>
<name>D3BCL0_HETP5</name>
<proteinExistence type="predicted"/>
<keyword evidence="1" id="KW-0433">Leucine-rich repeat</keyword>
<dbReference type="PANTHER" id="PTHR18849:SF0">
    <property type="entry name" value="CILIA- AND FLAGELLA-ASSOCIATED PROTEIN 410-RELATED"/>
    <property type="match status" value="1"/>
</dbReference>
<dbReference type="Proteomes" id="UP000001396">
    <property type="component" value="Unassembled WGS sequence"/>
</dbReference>
<evidence type="ECO:0000313" key="4">
    <source>
        <dbReference type="Proteomes" id="UP000001396"/>
    </source>
</evidence>
<dbReference type="GeneID" id="31361718"/>
<evidence type="ECO:0008006" key="5">
    <source>
        <dbReference type="Google" id="ProtNLM"/>
    </source>
</evidence>
<accession>D3BCL0</accession>
<gene>
    <name evidence="3" type="ORF">PPL_06235</name>
</gene>
<dbReference type="EMBL" id="ADBJ01000028">
    <property type="protein sequence ID" value="EFA80652.1"/>
    <property type="molecule type" value="Genomic_DNA"/>
</dbReference>
<reference evidence="3 4" key="1">
    <citation type="journal article" date="2011" name="Genome Res.">
        <title>Phylogeny-wide analysis of social amoeba genomes highlights ancient origins for complex intercellular communication.</title>
        <authorList>
            <person name="Heidel A.J."/>
            <person name="Lawal H.M."/>
            <person name="Felder M."/>
            <person name="Schilde C."/>
            <person name="Helps N.R."/>
            <person name="Tunggal B."/>
            <person name="Rivero F."/>
            <person name="John U."/>
            <person name="Schleicher M."/>
            <person name="Eichinger L."/>
            <person name="Platzer M."/>
            <person name="Noegel A.A."/>
            <person name="Schaap P."/>
            <person name="Gloeckner G."/>
        </authorList>
    </citation>
    <scope>NUCLEOTIDE SEQUENCE [LARGE SCALE GENOMIC DNA]</scope>
    <source>
        <strain evidence="4">ATCC 26659 / Pp 5 / PN500</strain>
    </source>
</reference>
<evidence type="ECO:0000256" key="1">
    <source>
        <dbReference type="ARBA" id="ARBA00022614"/>
    </source>
</evidence>
<dbReference type="InParanoid" id="D3BCL0"/>
<sequence length="876" mass="100352">MFLFSYHICDILVEIIVLHDYEQSKKPSNKNLSETDFEKKVNSIKVKIKDAVVQTSPKQSRKRDYVLHFSSPVVYPPALPQVGMNKDLFNQPTTEYSSAPFSFYHEEIEETYPVPNAVVPETELPIIQEPQEGMHPYGFDQIDLNTRRAQPAVQDIKPRFLVGKGNPMRTFNQTPPQEKVLTYQDLNSSAFNLSLLTYICIVDYPLNNKTKKQLWKRLTLCPLVETLILKNVGIGGIGKNARFPNLRFCDLSQNRIKTFRSIRKITKYSLNLELTPSMRFVNLNDNIRMDAYRQRLIYITRNLKGTNRMIGLVQIDDTPITKEERIKAIEVHEPTNPNSASIFRWKILLIERFGHKQLQTIPDYLSLVKSVTFPRLNLALCDVSMFLNAQVVDFSGNQLTSFTGLQHLKHLRILYLNDNPDLDTNAVLQQLANTETLESFSFHVSNKNTHPRLSGSREYRASILKQLIPKNRNLLLIDSTTINFNERVDAYAHAGYPTEILDNLSNLEIFAIRGNPNMKSPQDRLQLIGLMHSMKQIDAPLKVIDTEITIYDKVEGWKLVGGALKDAEQFKLAYITGIKSINLYDHTLVNLELCDCALEYLDVSPYVNLKTLLLPNNRFKSLDNLHSLVKLTELFALDIRHNELASAEDVKTHILQMPNLQVLGIFGNPFTKNSNNYRVKFLCLLPPIYQTHKYPLSVLDVSEITPEEIYESSINSTKADSSIDRKENLFNIALLRRASSLEYSTLTEIDLRGCGLSSLFFNKLPQLVVLNLSDNSITDSNLKESAIHHLQSLKALDLRNNKFKDLAMLCKIIDLLNVETLFIEENSCYDKDTEKDRIRFFKKLTNSKIQTNLKFLNGVEVTPKDLAKFGKTKARK</sequence>
<dbReference type="SUPFAM" id="SSF52058">
    <property type="entry name" value="L domain-like"/>
    <property type="match status" value="1"/>
</dbReference>
<evidence type="ECO:0000256" key="2">
    <source>
        <dbReference type="ARBA" id="ARBA00022737"/>
    </source>
</evidence>
<organism evidence="3 4">
    <name type="scientific">Heterostelium pallidum (strain ATCC 26659 / Pp 5 / PN500)</name>
    <name type="common">Cellular slime mold</name>
    <name type="synonym">Polysphondylium pallidum</name>
    <dbReference type="NCBI Taxonomy" id="670386"/>
    <lineage>
        <taxon>Eukaryota</taxon>
        <taxon>Amoebozoa</taxon>
        <taxon>Evosea</taxon>
        <taxon>Eumycetozoa</taxon>
        <taxon>Dictyostelia</taxon>
        <taxon>Acytosteliales</taxon>
        <taxon>Acytosteliaceae</taxon>
        <taxon>Heterostelium</taxon>
    </lineage>
</organism>
<evidence type="ECO:0000313" key="3">
    <source>
        <dbReference type="EMBL" id="EFA80652.1"/>
    </source>
</evidence>
<comment type="caution">
    <text evidence="3">The sequence shown here is derived from an EMBL/GenBank/DDBJ whole genome shotgun (WGS) entry which is preliminary data.</text>
</comment>
<dbReference type="OMA" id="CDCALEY"/>
<dbReference type="PANTHER" id="PTHR18849">
    <property type="entry name" value="LEUCINE RICH REPEAT PROTEIN"/>
    <property type="match status" value="1"/>
</dbReference>
<dbReference type="AlphaFoldDB" id="D3BCL0"/>
<dbReference type="Pfam" id="PF13855">
    <property type="entry name" value="LRR_8"/>
    <property type="match status" value="1"/>
</dbReference>
<dbReference type="RefSeq" id="XP_020432772.1">
    <property type="nucleotide sequence ID" value="XM_020577098.1"/>
</dbReference>
<keyword evidence="2" id="KW-0677">Repeat</keyword>
<keyword evidence="4" id="KW-1185">Reference proteome</keyword>
<dbReference type="Gene3D" id="3.80.10.10">
    <property type="entry name" value="Ribonuclease Inhibitor"/>
    <property type="match status" value="4"/>
</dbReference>
<dbReference type="InterPro" id="IPR032675">
    <property type="entry name" value="LRR_dom_sf"/>
</dbReference>